<proteinExistence type="predicted"/>
<name>A0A8D8M3V7_9HEMI</name>
<evidence type="ECO:0000313" key="1">
    <source>
        <dbReference type="EMBL" id="CAG6617523.1"/>
    </source>
</evidence>
<accession>A0A8D8M3V7</accession>
<protein>
    <submittedName>
        <fullName evidence="1">Sarcoplasmic calcium-binding proteins II, V, VI, and VII</fullName>
    </submittedName>
</protein>
<sequence>MVLSVVQQDKLRYFFDQLLDGDHDELVCYNDFQNLAERIRRFAEWSESCGEYFVVEQIRIGFLDTFISSKREEDNSNLEMEKIYIDQDHWLKMWNQLIRGAESLNSFPLWIQYFPRILFQAINKSGSGLVSKEELRQFLFYIVGLDSKCVDSEVDTIYNVLTANGDTGLDFHVFQLSFINFLLGRNPNGPGQYLFGPCAGFPDTFPVDYSALNADQSIEHYSPSRRSNRSSVIV</sequence>
<dbReference type="SUPFAM" id="SSF47473">
    <property type="entry name" value="EF-hand"/>
    <property type="match status" value="1"/>
</dbReference>
<dbReference type="InterPro" id="IPR011992">
    <property type="entry name" value="EF-hand-dom_pair"/>
</dbReference>
<dbReference type="EMBL" id="HBUF01039093">
    <property type="protein sequence ID" value="CAG6617525.1"/>
    <property type="molecule type" value="Transcribed_RNA"/>
</dbReference>
<dbReference type="AlphaFoldDB" id="A0A8D8M3V7"/>
<dbReference type="Gene3D" id="1.10.238.10">
    <property type="entry name" value="EF-hand"/>
    <property type="match status" value="1"/>
</dbReference>
<reference evidence="1" key="1">
    <citation type="submission" date="2021-05" db="EMBL/GenBank/DDBJ databases">
        <authorList>
            <person name="Alioto T."/>
            <person name="Alioto T."/>
            <person name="Gomez Garrido J."/>
        </authorList>
    </citation>
    <scope>NUCLEOTIDE SEQUENCE</scope>
</reference>
<organism evidence="1">
    <name type="scientific">Cacopsylla melanoneura</name>
    <dbReference type="NCBI Taxonomy" id="428564"/>
    <lineage>
        <taxon>Eukaryota</taxon>
        <taxon>Metazoa</taxon>
        <taxon>Ecdysozoa</taxon>
        <taxon>Arthropoda</taxon>
        <taxon>Hexapoda</taxon>
        <taxon>Insecta</taxon>
        <taxon>Pterygota</taxon>
        <taxon>Neoptera</taxon>
        <taxon>Paraneoptera</taxon>
        <taxon>Hemiptera</taxon>
        <taxon>Sternorrhyncha</taxon>
        <taxon>Psylloidea</taxon>
        <taxon>Psyllidae</taxon>
        <taxon>Psyllinae</taxon>
        <taxon>Cacopsylla</taxon>
    </lineage>
</organism>
<dbReference type="EMBL" id="HBUF01039092">
    <property type="protein sequence ID" value="CAG6617523.1"/>
    <property type="molecule type" value="Transcribed_RNA"/>
</dbReference>